<dbReference type="SUPFAM" id="SSF81296">
    <property type="entry name" value="E set domains"/>
    <property type="match status" value="1"/>
</dbReference>
<dbReference type="Gene3D" id="1.50.10.10">
    <property type="match status" value="1"/>
</dbReference>
<dbReference type="Pfam" id="PF00553">
    <property type="entry name" value="CBM_2"/>
    <property type="match status" value="1"/>
</dbReference>
<dbReference type="GO" id="GO:0008810">
    <property type="term" value="F:cellulase activity"/>
    <property type="evidence" value="ECO:0007669"/>
    <property type="project" value="UniProtKB-EC"/>
</dbReference>
<dbReference type="InterPro" id="IPR008928">
    <property type="entry name" value="6-hairpin_glycosidase_sf"/>
</dbReference>
<keyword evidence="11" id="KW-1185">Reference proteome</keyword>
<comment type="catalytic activity">
    <reaction evidence="8">
        <text>Endohydrolysis of (1-&gt;4)-beta-D-glucosidic linkages in cellulose, lichenin and cereal beta-D-glucans.</text>
        <dbReference type="EC" id="3.2.1.4"/>
    </reaction>
</comment>
<evidence type="ECO:0000313" key="11">
    <source>
        <dbReference type="Proteomes" id="UP000612585"/>
    </source>
</evidence>
<dbReference type="InterPro" id="IPR008965">
    <property type="entry name" value="CBM2/CBM3_carb-bd_dom_sf"/>
</dbReference>
<feature type="active site" evidence="7">
    <location>
        <position position="880"/>
    </location>
</feature>
<evidence type="ECO:0000256" key="6">
    <source>
        <dbReference type="PROSITE-ProRule" id="PRU10059"/>
    </source>
</evidence>
<dbReference type="InterPro" id="IPR018221">
    <property type="entry name" value="Glyco_hydro_9_His_AS"/>
</dbReference>
<dbReference type="PROSITE" id="PS00592">
    <property type="entry name" value="GH9_2"/>
    <property type="match status" value="1"/>
</dbReference>
<evidence type="ECO:0000256" key="2">
    <source>
        <dbReference type="ARBA" id="ARBA00022801"/>
    </source>
</evidence>
<keyword evidence="5 6" id="KW-0624">Polysaccharide degradation</keyword>
<keyword evidence="8" id="KW-0136">Cellulose degradation</keyword>
<dbReference type="CDD" id="cd02850">
    <property type="entry name" value="E_set_Cellulase_N"/>
    <property type="match status" value="1"/>
</dbReference>
<keyword evidence="4 6" id="KW-0326">Glycosidase</keyword>
<accession>A0A8J3ZFC0</accession>
<evidence type="ECO:0000259" key="9">
    <source>
        <dbReference type="PROSITE" id="PS51173"/>
    </source>
</evidence>
<sequence>MNPHRRRRVTASLAVGAAATLALNFLTAVPASAEPVQHIPNGTFTSGTTGWWSTDNAPISVVDGRLCAQIPGGTANAWDVSLGHNGVPLIDGAAYALSFRASASRAVTVRANVQLNEAPYTTALSQAVALTAEAQTFEYEFTGGLDSSNGTLTFQLGGSADDFTFCLDDVSLTSDEAAPPDGPEQIENGDFAEGTAGWYSYGTTSTGVDDGRLCSAVPGGLANPWDAGIGQNGIPLVAGSSYTFAFDASAAPGATVRANVQLGAEPYTSFLSRDVALTASPQHFEYTFTASADTDAGQVAFQVGGNAATYTFCLDNVSLVGGEEEPPYVPETGPRVRVNQVGYLPAGPKNATVVTDATAALPWQLKNAGGNVVASGTSTPRGVDAASGQNVHSIDFGSFRTAGSGYTLVADGQTSHPFDISGTVYQQLRSDALQFFYIQRSGIAIDGNLVGAQYARPAGHLGIAPNKGDTDVPCRANACDYRLDVRGGWYDAGDHGKYVVNGGIAVQQLMSTFERTKTAVTAGHGAALADSTLRVPERGNQVPDILDEARWELEFLMRMQVPAGKPFAGMAHHKMHDANWTGIPMQPEDDPEQRELQPVSTAATLNLAATTAQCARLFAPYDATFAGRCLSVARTAYAAAKANPAKIAQDLGGGGGGYGDNDVSDEFYWAAAELYLSTAEPAYLADVQASPHHTGDVFAATGFGWGSTAALGRLDLATVSNLLPQNDRQRVRQSVADAADRYLATLKAQAYGLPMPGNAGSYFWGGNSNILNNVQVLATAFDLTGDAKYRDGALQGVDYIFGRNALNQSYVTGWGEKSSQNQHSRIFANQADASLPHPPAGSIAGGANAGLDDPFARDLLEGCKPMFCYVDHIESYATNEVAINWNSALAWVSSFLADQGTGQPAAGVSCGATYTNYGPWQGGGGFTAQITLTNTGTTTIDGWTTRFAFLGGQRVREAWSATATQDGATVTVRNTTTNLRIQPGQTVYFGFNATTPGGPNPSPELITLNGSACR</sequence>
<protein>
    <recommendedName>
        <fullName evidence="8">Endoglucanase</fullName>
        <ecNumber evidence="8">3.2.1.4</ecNumber>
    </recommendedName>
</protein>
<dbReference type="InterPro" id="IPR013783">
    <property type="entry name" value="Ig-like_fold"/>
</dbReference>
<dbReference type="GO" id="GO:0030245">
    <property type="term" value="P:cellulose catabolic process"/>
    <property type="evidence" value="ECO:0007669"/>
    <property type="project" value="UniProtKB-KW"/>
</dbReference>
<dbReference type="AlphaFoldDB" id="A0A8J3ZFC0"/>
<dbReference type="Pfam" id="PF00759">
    <property type="entry name" value="Glyco_hydro_9"/>
    <property type="match status" value="1"/>
</dbReference>
<evidence type="ECO:0000256" key="7">
    <source>
        <dbReference type="PROSITE-ProRule" id="PRU10060"/>
    </source>
</evidence>
<dbReference type="InterPro" id="IPR012341">
    <property type="entry name" value="6hp_glycosidase-like_sf"/>
</dbReference>
<dbReference type="Pfam" id="PF02927">
    <property type="entry name" value="CelD_N"/>
    <property type="match status" value="1"/>
</dbReference>
<dbReference type="InterPro" id="IPR012291">
    <property type="entry name" value="CBM2_carb-bd_dom_sf"/>
</dbReference>
<dbReference type="PROSITE" id="PS51173">
    <property type="entry name" value="CBM2"/>
    <property type="match status" value="1"/>
</dbReference>
<dbReference type="SUPFAM" id="SSF49384">
    <property type="entry name" value="Carbohydrate-binding domain"/>
    <property type="match status" value="1"/>
</dbReference>
<evidence type="ECO:0000256" key="5">
    <source>
        <dbReference type="ARBA" id="ARBA00023326"/>
    </source>
</evidence>
<organism evidence="10 11">
    <name type="scientific">Virgisporangium aurantiacum</name>
    <dbReference type="NCBI Taxonomy" id="175570"/>
    <lineage>
        <taxon>Bacteria</taxon>
        <taxon>Bacillati</taxon>
        <taxon>Actinomycetota</taxon>
        <taxon>Actinomycetes</taxon>
        <taxon>Micromonosporales</taxon>
        <taxon>Micromonosporaceae</taxon>
        <taxon>Virgisporangium</taxon>
    </lineage>
</organism>
<keyword evidence="2 6" id="KW-0378">Hydrolase</keyword>
<proteinExistence type="inferred from homology"/>
<dbReference type="InterPro" id="IPR033126">
    <property type="entry name" value="Glyco_hydro_9_Asp/Glu_AS"/>
</dbReference>
<comment type="similarity">
    <text evidence="1 6 8">Belongs to the glycosyl hydrolase 9 (cellulase E) family.</text>
</comment>
<dbReference type="Gene3D" id="2.60.40.290">
    <property type="match status" value="1"/>
</dbReference>
<evidence type="ECO:0000256" key="3">
    <source>
        <dbReference type="ARBA" id="ARBA00023277"/>
    </source>
</evidence>
<feature type="active site" evidence="7">
    <location>
        <position position="871"/>
    </location>
</feature>
<evidence type="ECO:0000313" key="10">
    <source>
        <dbReference type="EMBL" id="GIJ60293.1"/>
    </source>
</evidence>
<dbReference type="Pfam" id="PF02018">
    <property type="entry name" value="CBM_4_9"/>
    <property type="match status" value="2"/>
</dbReference>
<evidence type="ECO:0000256" key="8">
    <source>
        <dbReference type="RuleBase" id="RU361166"/>
    </source>
</evidence>
<dbReference type="InterPro" id="IPR001701">
    <property type="entry name" value="Glyco_hydro_9"/>
</dbReference>
<comment type="caution">
    <text evidence="10">The sequence shown here is derived from an EMBL/GenBank/DDBJ whole genome shotgun (WGS) entry which is preliminary data.</text>
</comment>
<dbReference type="Gene3D" id="2.60.120.260">
    <property type="entry name" value="Galactose-binding domain-like"/>
    <property type="match status" value="2"/>
</dbReference>
<dbReference type="InterPro" id="IPR014756">
    <property type="entry name" value="Ig_E-set"/>
</dbReference>
<evidence type="ECO:0000256" key="1">
    <source>
        <dbReference type="ARBA" id="ARBA00007072"/>
    </source>
</evidence>
<dbReference type="SUPFAM" id="SSF49785">
    <property type="entry name" value="Galactose-binding domain-like"/>
    <property type="match status" value="2"/>
</dbReference>
<dbReference type="EMBL" id="BOPG01000051">
    <property type="protein sequence ID" value="GIJ60293.1"/>
    <property type="molecule type" value="Genomic_DNA"/>
</dbReference>
<feature type="chain" id="PRO_5035337896" description="Endoglucanase" evidence="8">
    <location>
        <begin position="34"/>
        <end position="1014"/>
    </location>
</feature>
<dbReference type="PROSITE" id="PS51318">
    <property type="entry name" value="TAT"/>
    <property type="match status" value="1"/>
</dbReference>
<dbReference type="PANTHER" id="PTHR22298">
    <property type="entry name" value="ENDO-1,4-BETA-GLUCANASE"/>
    <property type="match status" value="1"/>
</dbReference>
<dbReference type="PROSITE" id="PS00698">
    <property type="entry name" value="GH9_3"/>
    <property type="match status" value="1"/>
</dbReference>
<dbReference type="Proteomes" id="UP000612585">
    <property type="component" value="Unassembled WGS sequence"/>
</dbReference>
<name>A0A8J3ZFC0_9ACTN</name>
<dbReference type="InterPro" id="IPR001919">
    <property type="entry name" value="CBD2"/>
</dbReference>
<dbReference type="Gene3D" id="2.60.40.10">
    <property type="entry name" value="Immunoglobulins"/>
    <property type="match status" value="1"/>
</dbReference>
<gene>
    <name evidence="10" type="ORF">Vau01_078090</name>
</gene>
<dbReference type="InterPro" id="IPR004197">
    <property type="entry name" value="Cellulase_Ig-like"/>
</dbReference>
<dbReference type="InterPro" id="IPR008979">
    <property type="entry name" value="Galactose-bd-like_sf"/>
</dbReference>
<keyword evidence="8" id="KW-0732">Signal</keyword>
<dbReference type="SMART" id="SM00637">
    <property type="entry name" value="CBD_II"/>
    <property type="match status" value="1"/>
</dbReference>
<reference evidence="10" key="1">
    <citation type="submission" date="2021-01" db="EMBL/GenBank/DDBJ databases">
        <title>Whole genome shotgun sequence of Virgisporangium aurantiacum NBRC 16421.</title>
        <authorList>
            <person name="Komaki H."/>
            <person name="Tamura T."/>
        </authorList>
    </citation>
    <scope>NUCLEOTIDE SEQUENCE</scope>
    <source>
        <strain evidence="10">NBRC 16421</strain>
    </source>
</reference>
<feature type="signal peptide" evidence="8">
    <location>
        <begin position="1"/>
        <end position="33"/>
    </location>
</feature>
<dbReference type="GO" id="GO:0030247">
    <property type="term" value="F:polysaccharide binding"/>
    <property type="evidence" value="ECO:0007669"/>
    <property type="project" value="UniProtKB-UniRule"/>
</dbReference>
<feature type="active site" evidence="6">
    <location>
        <position position="823"/>
    </location>
</feature>
<evidence type="ECO:0000256" key="4">
    <source>
        <dbReference type="ARBA" id="ARBA00023295"/>
    </source>
</evidence>
<dbReference type="InterPro" id="IPR006311">
    <property type="entry name" value="TAT_signal"/>
</dbReference>
<dbReference type="SUPFAM" id="SSF48208">
    <property type="entry name" value="Six-hairpin glycosidases"/>
    <property type="match status" value="1"/>
</dbReference>
<dbReference type="InterPro" id="IPR003305">
    <property type="entry name" value="CenC_carb-bd"/>
</dbReference>
<dbReference type="EC" id="3.2.1.4" evidence="8"/>
<feature type="domain" description="CBM2" evidence="9">
    <location>
        <begin position="903"/>
        <end position="1014"/>
    </location>
</feature>
<keyword evidence="3 6" id="KW-0119">Carbohydrate metabolism</keyword>